<evidence type="ECO:0000313" key="2">
    <source>
        <dbReference type="EMBL" id="OQE23104.1"/>
    </source>
</evidence>
<name>A0A1V6TAP8_9EURO</name>
<evidence type="ECO:0000256" key="1">
    <source>
        <dbReference type="SAM" id="SignalP"/>
    </source>
</evidence>
<protein>
    <recommendedName>
        <fullName evidence="4">Ecp2 effector protein domain-containing protein</fullName>
    </recommendedName>
</protein>
<accession>A0A1V6TAP8</accession>
<sequence length="171" mass="17787">MLAYAPAKLPLLAGLLTLAGLTSALAGTACCTNQGDCSTISGTTDDGLHWCYGYHEGDIKFGDAALDVGKCMVNLHFTQDVRCISVAGSPCEGRQTKITAVQEGHWQGSNQLSAESSRAIQAAMQAAHDNGLSYSDDELIGPGFLEFAHVADNGGGIAGIDVFTKDNPYGC</sequence>
<dbReference type="EMBL" id="MLKD01000009">
    <property type="protein sequence ID" value="OQE23104.1"/>
    <property type="molecule type" value="Genomic_DNA"/>
</dbReference>
<keyword evidence="1" id="KW-0732">Signal</keyword>
<organism evidence="2 3">
    <name type="scientific">Penicillium steckii</name>
    <dbReference type="NCBI Taxonomy" id="303698"/>
    <lineage>
        <taxon>Eukaryota</taxon>
        <taxon>Fungi</taxon>
        <taxon>Dikarya</taxon>
        <taxon>Ascomycota</taxon>
        <taxon>Pezizomycotina</taxon>
        <taxon>Eurotiomycetes</taxon>
        <taxon>Eurotiomycetidae</taxon>
        <taxon>Eurotiales</taxon>
        <taxon>Aspergillaceae</taxon>
        <taxon>Penicillium</taxon>
    </lineage>
</organism>
<feature type="signal peptide" evidence="1">
    <location>
        <begin position="1"/>
        <end position="26"/>
    </location>
</feature>
<reference evidence="3" key="1">
    <citation type="journal article" date="2017" name="Nat. Microbiol.">
        <title>Global analysis of biosynthetic gene clusters reveals vast potential of secondary metabolite production in Penicillium species.</title>
        <authorList>
            <person name="Nielsen J.C."/>
            <person name="Grijseels S."/>
            <person name="Prigent S."/>
            <person name="Ji B."/>
            <person name="Dainat J."/>
            <person name="Nielsen K.F."/>
            <person name="Frisvad J.C."/>
            <person name="Workman M."/>
            <person name="Nielsen J."/>
        </authorList>
    </citation>
    <scope>NUCLEOTIDE SEQUENCE [LARGE SCALE GENOMIC DNA]</scope>
    <source>
        <strain evidence="3">IBT 24891</strain>
    </source>
</reference>
<feature type="chain" id="PRO_5013139342" description="Ecp2 effector protein domain-containing protein" evidence="1">
    <location>
        <begin position="27"/>
        <end position="171"/>
    </location>
</feature>
<dbReference type="Proteomes" id="UP000191285">
    <property type="component" value="Unassembled WGS sequence"/>
</dbReference>
<comment type="caution">
    <text evidence="2">The sequence shown here is derived from an EMBL/GenBank/DDBJ whole genome shotgun (WGS) entry which is preliminary data.</text>
</comment>
<evidence type="ECO:0000313" key="3">
    <source>
        <dbReference type="Proteomes" id="UP000191285"/>
    </source>
</evidence>
<keyword evidence="3" id="KW-1185">Reference proteome</keyword>
<evidence type="ECO:0008006" key="4">
    <source>
        <dbReference type="Google" id="ProtNLM"/>
    </source>
</evidence>
<dbReference type="OrthoDB" id="3440316at2759"/>
<proteinExistence type="predicted"/>
<gene>
    <name evidence="2" type="ORF">PENSTE_c009G03980</name>
</gene>
<dbReference type="AlphaFoldDB" id="A0A1V6TAP8"/>